<dbReference type="EMBL" id="JNVN01000840">
    <property type="protein sequence ID" value="KHJ34502.1"/>
    <property type="molecule type" value="Genomic_DNA"/>
</dbReference>
<accession>A0A0B1P729</accession>
<evidence type="ECO:0000313" key="2">
    <source>
        <dbReference type="Proteomes" id="UP000030854"/>
    </source>
</evidence>
<dbReference type="OMA" id="FNWGATE"/>
<evidence type="ECO:0000313" key="1">
    <source>
        <dbReference type="EMBL" id="KHJ34502.1"/>
    </source>
</evidence>
<proteinExistence type="predicted"/>
<dbReference type="PANTHER" id="PTHR33481:SF1">
    <property type="entry name" value="ENDONUCLEASE_EXONUCLEASE_PHOSPHATASE DOMAIN-CONTAINING PROTEIN-RELATED"/>
    <property type="match status" value="1"/>
</dbReference>
<gene>
    <name evidence="1" type="ORF">EV44_g4096</name>
</gene>
<protein>
    <submittedName>
        <fullName evidence="1">Putative te1b-like protein</fullName>
    </submittedName>
</protein>
<sequence>MHRQGWPNSILRWTSSFLRDRRVHVRYLGGITSPKDLTCGIPKDSPISSLLFLLYMAEPMKSGKVRAHFGYADDIGALAIGRTISESLSVAQREVDSLSDWTHSNAVSFDIKKSDVIQFLSHRQDTPINI</sequence>
<dbReference type="STRING" id="52586.A0A0B1P729"/>
<comment type="caution">
    <text evidence="1">The sequence shown here is derived from an EMBL/GenBank/DDBJ whole genome shotgun (WGS) entry which is preliminary data.</text>
</comment>
<dbReference type="HOGENOM" id="CLU_000680_3_3_1"/>
<dbReference type="PANTHER" id="PTHR33481">
    <property type="entry name" value="REVERSE TRANSCRIPTASE"/>
    <property type="match status" value="1"/>
</dbReference>
<organism evidence="1 2">
    <name type="scientific">Uncinula necator</name>
    <name type="common">Grape powdery mildew</name>
    <dbReference type="NCBI Taxonomy" id="52586"/>
    <lineage>
        <taxon>Eukaryota</taxon>
        <taxon>Fungi</taxon>
        <taxon>Dikarya</taxon>
        <taxon>Ascomycota</taxon>
        <taxon>Pezizomycotina</taxon>
        <taxon>Leotiomycetes</taxon>
        <taxon>Erysiphales</taxon>
        <taxon>Erysiphaceae</taxon>
        <taxon>Erysiphe</taxon>
    </lineage>
</organism>
<dbReference type="Proteomes" id="UP000030854">
    <property type="component" value="Unassembled WGS sequence"/>
</dbReference>
<keyword evidence="2" id="KW-1185">Reference proteome</keyword>
<name>A0A0B1P729_UNCNE</name>
<dbReference type="AlphaFoldDB" id="A0A0B1P729"/>
<reference evidence="1 2" key="1">
    <citation type="journal article" date="2014" name="BMC Genomics">
        <title>Adaptive genomic structural variation in the grape powdery mildew pathogen, Erysiphe necator.</title>
        <authorList>
            <person name="Jones L."/>
            <person name="Riaz S."/>
            <person name="Morales-Cruz A."/>
            <person name="Amrine K.C."/>
            <person name="McGuire B."/>
            <person name="Gubler W.D."/>
            <person name="Walker M.A."/>
            <person name="Cantu D."/>
        </authorList>
    </citation>
    <scope>NUCLEOTIDE SEQUENCE [LARGE SCALE GENOMIC DNA]</scope>
    <source>
        <strain evidence="2">c</strain>
    </source>
</reference>